<dbReference type="HOGENOM" id="CLU_086503_7_0_11"/>
<dbReference type="eggNOG" id="COG0454">
    <property type="taxonomic scope" value="Bacteria"/>
</dbReference>
<proteinExistence type="predicted"/>
<dbReference type="STRING" id="471853.Bcav_2132"/>
<evidence type="ECO:0000313" key="3">
    <source>
        <dbReference type="Proteomes" id="UP000007962"/>
    </source>
</evidence>
<accession>C5C6H8</accession>
<dbReference type="InterPro" id="IPR016181">
    <property type="entry name" value="Acyl_CoA_acyltransferase"/>
</dbReference>
<dbReference type="Pfam" id="PF13508">
    <property type="entry name" value="Acetyltransf_7"/>
    <property type="match status" value="1"/>
</dbReference>
<sequence length="138" mass="15204">MQDDPYVFRQSAPSIAEYVRLRSTSGLSPRTPEQAAGAVANSWAFCHVRHAPTDTAVAMGRIIGDGGWYFHIADMATLPDHQRRGLGRRILTWLLDEIATRAPANPYVTLMADAPGRPLYRSMGFVPTEPHSIGMRLG</sequence>
<dbReference type="SUPFAM" id="SSF55729">
    <property type="entry name" value="Acyl-CoA N-acyltransferases (Nat)"/>
    <property type="match status" value="1"/>
</dbReference>
<reference evidence="2 3" key="1">
    <citation type="journal article" date="2009" name="Stand. Genomic Sci.">
        <title>Complete genome sequence of Beutenbergia cavernae type strain (HKI 0122).</title>
        <authorList>
            <person name="Land M."/>
            <person name="Pukall R."/>
            <person name="Abt B."/>
            <person name="Goker M."/>
            <person name="Rohde M."/>
            <person name="Glavina Del Rio T."/>
            <person name="Tice H."/>
            <person name="Copeland A."/>
            <person name="Cheng J.F."/>
            <person name="Lucas S."/>
            <person name="Chen F."/>
            <person name="Nolan M."/>
            <person name="Bruce D."/>
            <person name="Goodwin L."/>
            <person name="Pitluck S."/>
            <person name="Ivanova N."/>
            <person name="Mavromatis K."/>
            <person name="Ovchinnikova G."/>
            <person name="Pati A."/>
            <person name="Chen A."/>
            <person name="Palaniappan K."/>
            <person name="Hauser L."/>
            <person name="Chang Y.J."/>
            <person name="Jefferies C.C."/>
            <person name="Saunders E."/>
            <person name="Brettin T."/>
            <person name="Detter J.C."/>
            <person name="Han C."/>
            <person name="Chain P."/>
            <person name="Bristow J."/>
            <person name="Eisen J.A."/>
            <person name="Markowitz V."/>
            <person name="Hugenholtz P."/>
            <person name="Kyrpides N.C."/>
            <person name="Klenk H.P."/>
            <person name="Lapidus A."/>
        </authorList>
    </citation>
    <scope>NUCLEOTIDE SEQUENCE [LARGE SCALE GENOMIC DNA]</scope>
    <source>
        <strain evidence="3">ATCC BAA-8 / DSM 12333 / NBRC 16432</strain>
    </source>
</reference>
<evidence type="ECO:0000259" key="1">
    <source>
        <dbReference type="PROSITE" id="PS51186"/>
    </source>
</evidence>
<name>C5C6H8_BEUC1</name>
<feature type="domain" description="N-acetyltransferase" evidence="1">
    <location>
        <begin position="6"/>
        <end position="138"/>
    </location>
</feature>
<dbReference type="PANTHER" id="PTHR43233:SF1">
    <property type="entry name" value="FAMILY N-ACETYLTRANSFERASE, PUTATIVE (AFU_ORTHOLOGUE AFUA_6G03350)-RELATED"/>
    <property type="match status" value="1"/>
</dbReference>
<gene>
    <name evidence="2" type="ordered locus">Bcav_2132</name>
</gene>
<dbReference type="InterPro" id="IPR053144">
    <property type="entry name" value="Acetyltransferase_Butenolide"/>
</dbReference>
<dbReference type="AlphaFoldDB" id="C5C6H8"/>
<organism evidence="2 3">
    <name type="scientific">Beutenbergia cavernae (strain ATCC BAA-8 / DSM 12333 / CCUG 43141 / JCM 11478 / NBRC 16432 / NCIMB 13614 / HKI 0122)</name>
    <dbReference type="NCBI Taxonomy" id="471853"/>
    <lineage>
        <taxon>Bacteria</taxon>
        <taxon>Bacillati</taxon>
        <taxon>Actinomycetota</taxon>
        <taxon>Actinomycetes</taxon>
        <taxon>Micrococcales</taxon>
        <taxon>Beutenbergiaceae</taxon>
        <taxon>Beutenbergia</taxon>
    </lineage>
</organism>
<dbReference type="Proteomes" id="UP000007962">
    <property type="component" value="Chromosome"/>
</dbReference>
<dbReference type="OrthoDB" id="3216107at2"/>
<dbReference type="RefSeq" id="WP_015882624.1">
    <property type="nucleotide sequence ID" value="NC_012669.1"/>
</dbReference>
<protein>
    <submittedName>
        <fullName evidence="2">GCN5-related protein N-acetyltransferase</fullName>
    </submittedName>
</protein>
<dbReference type="EMBL" id="CP001618">
    <property type="protein sequence ID" value="ACQ80384.1"/>
    <property type="molecule type" value="Genomic_DNA"/>
</dbReference>
<dbReference type="PANTHER" id="PTHR43233">
    <property type="entry name" value="FAMILY N-ACETYLTRANSFERASE, PUTATIVE (AFU_ORTHOLOGUE AFUA_6G03350)-RELATED"/>
    <property type="match status" value="1"/>
</dbReference>
<dbReference type="KEGG" id="bcv:Bcav_2132"/>
<evidence type="ECO:0000313" key="2">
    <source>
        <dbReference type="EMBL" id="ACQ80384.1"/>
    </source>
</evidence>
<dbReference type="CDD" id="cd04301">
    <property type="entry name" value="NAT_SF"/>
    <property type="match status" value="1"/>
</dbReference>
<dbReference type="PROSITE" id="PS51186">
    <property type="entry name" value="GNAT"/>
    <property type="match status" value="1"/>
</dbReference>
<dbReference type="InterPro" id="IPR000182">
    <property type="entry name" value="GNAT_dom"/>
</dbReference>
<dbReference type="Gene3D" id="3.40.630.30">
    <property type="match status" value="1"/>
</dbReference>
<keyword evidence="2" id="KW-0808">Transferase</keyword>
<keyword evidence="3" id="KW-1185">Reference proteome</keyword>
<dbReference type="GO" id="GO:0016747">
    <property type="term" value="F:acyltransferase activity, transferring groups other than amino-acyl groups"/>
    <property type="evidence" value="ECO:0007669"/>
    <property type="project" value="InterPro"/>
</dbReference>